<evidence type="ECO:0008006" key="5">
    <source>
        <dbReference type="Google" id="ProtNLM"/>
    </source>
</evidence>
<accession>A0ABT2NN69</accession>
<keyword evidence="4" id="KW-1185">Reference proteome</keyword>
<keyword evidence="1" id="KW-0472">Membrane</keyword>
<gene>
    <name evidence="3" type="ORF">N5I32_07740</name>
</gene>
<dbReference type="EMBL" id="JAOCQF010000001">
    <property type="protein sequence ID" value="MCT8329399.1"/>
    <property type="molecule type" value="Genomic_DNA"/>
</dbReference>
<evidence type="ECO:0000256" key="2">
    <source>
        <dbReference type="SAM" id="SignalP"/>
    </source>
</evidence>
<evidence type="ECO:0000256" key="1">
    <source>
        <dbReference type="SAM" id="Phobius"/>
    </source>
</evidence>
<feature type="transmembrane region" description="Helical" evidence="1">
    <location>
        <begin position="45"/>
        <end position="67"/>
    </location>
</feature>
<evidence type="ECO:0000313" key="4">
    <source>
        <dbReference type="Proteomes" id="UP001205601"/>
    </source>
</evidence>
<feature type="chain" id="PRO_5047294367" description="Ferrochelatase" evidence="2">
    <location>
        <begin position="22"/>
        <end position="70"/>
    </location>
</feature>
<keyword evidence="1" id="KW-0812">Transmembrane</keyword>
<organism evidence="3 4">
    <name type="scientific">Albidovulum sediminis</name>
    <dbReference type="NCBI Taxonomy" id="3066345"/>
    <lineage>
        <taxon>Bacteria</taxon>
        <taxon>Pseudomonadati</taxon>
        <taxon>Pseudomonadota</taxon>
        <taxon>Alphaproteobacteria</taxon>
        <taxon>Rhodobacterales</taxon>
        <taxon>Paracoccaceae</taxon>
        <taxon>Albidovulum</taxon>
    </lineage>
</organism>
<comment type="caution">
    <text evidence="3">The sequence shown here is derived from an EMBL/GenBank/DDBJ whole genome shotgun (WGS) entry which is preliminary data.</text>
</comment>
<sequence length="70" mass="6657">MRGKIVAALAIFALTAGPGLAGGMAEPIMEDEPVVEAASASNAGIVIPLLLLLLVAAAASSGGGSGISPE</sequence>
<evidence type="ECO:0000313" key="3">
    <source>
        <dbReference type="EMBL" id="MCT8329399.1"/>
    </source>
</evidence>
<dbReference type="Proteomes" id="UP001205601">
    <property type="component" value="Unassembled WGS sequence"/>
</dbReference>
<keyword evidence="2" id="KW-0732">Signal</keyword>
<reference evidence="4" key="1">
    <citation type="submission" date="2023-07" db="EMBL/GenBank/DDBJ databases">
        <title>Defluviimonas sediminis sp. nov., isolated from mangrove sediment.</title>
        <authorList>
            <person name="Liu L."/>
            <person name="Li J."/>
            <person name="Huang Y."/>
            <person name="Pan J."/>
            <person name="Li M."/>
        </authorList>
    </citation>
    <scope>NUCLEOTIDE SEQUENCE [LARGE SCALE GENOMIC DNA]</scope>
    <source>
        <strain evidence="4">FT324</strain>
    </source>
</reference>
<dbReference type="RefSeq" id="WP_261494822.1">
    <property type="nucleotide sequence ID" value="NZ_JAOCQF010000001.1"/>
</dbReference>
<protein>
    <recommendedName>
        <fullName evidence="5">Ferrochelatase</fullName>
    </recommendedName>
</protein>
<name>A0ABT2NN69_9RHOB</name>
<feature type="signal peptide" evidence="2">
    <location>
        <begin position="1"/>
        <end position="21"/>
    </location>
</feature>
<proteinExistence type="predicted"/>
<keyword evidence="1" id="KW-1133">Transmembrane helix</keyword>